<name>A0A562M6R2_9SPHI</name>
<organism evidence="1 2">
    <name type="scientific">Sphingobacterium siyangense</name>
    <dbReference type="NCBI Taxonomy" id="459529"/>
    <lineage>
        <taxon>Bacteria</taxon>
        <taxon>Pseudomonadati</taxon>
        <taxon>Bacteroidota</taxon>
        <taxon>Sphingobacteriia</taxon>
        <taxon>Sphingobacteriales</taxon>
        <taxon>Sphingobacteriaceae</taxon>
        <taxon>Sphingobacterium</taxon>
    </lineage>
</organism>
<gene>
    <name evidence="1" type="ORF">IQ31_05011</name>
</gene>
<evidence type="ECO:0000313" key="1">
    <source>
        <dbReference type="EMBL" id="TWI15609.1"/>
    </source>
</evidence>
<dbReference type="RefSeq" id="WP_075993108.1">
    <property type="nucleotide sequence ID" value="NZ_CP070350.1"/>
</dbReference>
<sequence>MNVKRIFGTILTVLGIVGLIYTGYELIMKSNAYTNLAVVGILALIFFSSGISLVKNTKDES</sequence>
<comment type="caution">
    <text evidence="1">The sequence shown here is derived from an EMBL/GenBank/DDBJ whole genome shotgun (WGS) entry which is preliminary data.</text>
</comment>
<protein>
    <submittedName>
        <fullName evidence="1">Uncharacterized protein</fullName>
    </submittedName>
</protein>
<evidence type="ECO:0000313" key="2">
    <source>
        <dbReference type="Proteomes" id="UP000315908"/>
    </source>
</evidence>
<dbReference type="AlphaFoldDB" id="A0A562M6R2"/>
<dbReference type="EMBL" id="VLKR01000041">
    <property type="protein sequence ID" value="TWI15609.1"/>
    <property type="molecule type" value="Genomic_DNA"/>
</dbReference>
<proteinExistence type="predicted"/>
<dbReference type="Proteomes" id="UP000315908">
    <property type="component" value="Unassembled WGS sequence"/>
</dbReference>
<accession>A0A562M6R2</accession>
<dbReference type="OrthoDB" id="677537at2"/>
<reference evidence="1 2" key="1">
    <citation type="journal article" date="2015" name="Stand. Genomic Sci.">
        <title>Genomic Encyclopedia of Bacterial and Archaeal Type Strains, Phase III: the genomes of soil and plant-associated and newly described type strains.</title>
        <authorList>
            <person name="Whitman W.B."/>
            <person name="Woyke T."/>
            <person name="Klenk H.P."/>
            <person name="Zhou Y."/>
            <person name="Lilburn T.G."/>
            <person name="Beck B.J."/>
            <person name="De Vos P."/>
            <person name="Vandamme P."/>
            <person name="Eisen J.A."/>
            <person name="Garrity G."/>
            <person name="Hugenholtz P."/>
            <person name="Kyrpides N.C."/>
        </authorList>
    </citation>
    <scope>NUCLEOTIDE SEQUENCE [LARGE SCALE GENOMIC DNA]</scope>
    <source>
        <strain evidence="1 2">CGMCC 1.6855</strain>
    </source>
</reference>
<dbReference type="GeneID" id="88831616"/>